<dbReference type="GO" id="GO:0006310">
    <property type="term" value="P:DNA recombination"/>
    <property type="evidence" value="ECO:0007669"/>
    <property type="project" value="UniProtKB-KW"/>
</dbReference>
<sequence length="129" mass="14672">MSKRRYLTGKEVQAMMQAVCYGATGARDYCLILLAYRHGMRISELLDLHYQDLDLNEGRINIRRLKNGFSTVHPLRFDEREAVERWTRNVLTGKALTGPTLYLFLAAGVGFLASRPIALFAMPVLKLEP</sequence>
<dbReference type="Pfam" id="PF00589">
    <property type="entry name" value="Phage_integrase"/>
    <property type="match status" value="1"/>
</dbReference>
<dbReference type="InterPro" id="IPR013762">
    <property type="entry name" value="Integrase-like_cat_sf"/>
</dbReference>
<proteinExistence type="predicted"/>
<dbReference type="SUPFAM" id="SSF56349">
    <property type="entry name" value="DNA breaking-rejoining enzymes"/>
    <property type="match status" value="1"/>
</dbReference>
<dbReference type="PROSITE" id="PS51898">
    <property type="entry name" value="TYR_RECOMBINASE"/>
    <property type="match status" value="1"/>
</dbReference>
<dbReference type="InterPro" id="IPR011010">
    <property type="entry name" value="DNA_brk_join_enz"/>
</dbReference>
<evidence type="ECO:0000313" key="4">
    <source>
        <dbReference type="EMBL" id="STI83277.1"/>
    </source>
</evidence>
<keyword evidence="2" id="KW-1133">Transmembrane helix</keyword>
<evidence type="ECO:0000256" key="2">
    <source>
        <dbReference type="SAM" id="Phobius"/>
    </source>
</evidence>
<feature type="domain" description="Tyr recombinase" evidence="3">
    <location>
        <begin position="2"/>
        <end position="129"/>
    </location>
</feature>
<dbReference type="GO" id="GO:0015074">
    <property type="term" value="P:DNA integration"/>
    <property type="evidence" value="ECO:0007669"/>
    <property type="project" value="InterPro"/>
</dbReference>
<keyword evidence="1" id="KW-0233">DNA recombination</keyword>
<dbReference type="Proteomes" id="UP000254079">
    <property type="component" value="Unassembled WGS sequence"/>
</dbReference>
<keyword evidence="2" id="KW-0812">Transmembrane</keyword>
<feature type="transmembrane region" description="Helical" evidence="2">
    <location>
        <begin position="101"/>
        <end position="125"/>
    </location>
</feature>
<accession>A0A376U1I9</accession>
<evidence type="ECO:0000259" key="3">
    <source>
        <dbReference type="PROSITE" id="PS51898"/>
    </source>
</evidence>
<dbReference type="Gene3D" id="1.10.443.10">
    <property type="entry name" value="Intergrase catalytic core"/>
    <property type="match status" value="1"/>
</dbReference>
<name>A0A376U1I9_ECOLX</name>
<evidence type="ECO:0000256" key="1">
    <source>
        <dbReference type="ARBA" id="ARBA00023172"/>
    </source>
</evidence>
<reference evidence="4 5" key="1">
    <citation type="submission" date="2018-06" db="EMBL/GenBank/DDBJ databases">
        <authorList>
            <consortium name="Pathogen Informatics"/>
            <person name="Doyle S."/>
        </authorList>
    </citation>
    <scope>NUCLEOTIDE SEQUENCE [LARGE SCALE GENOMIC DNA]</scope>
    <source>
        <strain evidence="4 5">NCTC8622</strain>
    </source>
</reference>
<dbReference type="EMBL" id="UGCP01000002">
    <property type="protein sequence ID" value="STI83277.1"/>
    <property type="molecule type" value="Genomic_DNA"/>
</dbReference>
<evidence type="ECO:0000313" key="5">
    <source>
        <dbReference type="Proteomes" id="UP000254079"/>
    </source>
</evidence>
<protein>
    <submittedName>
        <fullName evidence="4">Tyrosine recombinase</fullName>
    </submittedName>
</protein>
<dbReference type="AlphaFoldDB" id="A0A376U1I9"/>
<gene>
    <name evidence="4" type="primary">fimE_1</name>
    <name evidence="4" type="ORF">NCTC8622_02296</name>
</gene>
<organism evidence="4 5">
    <name type="scientific">Escherichia coli</name>
    <dbReference type="NCBI Taxonomy" id="562"/>
    <lineage>
        <taxon>Bacteria</taxon>
        <taxon>Pseudomonadati</taxon>
        <taxon>Pseudomonadota</taxon>
        <taxon>Gammaproteobacteria</taxon>
        <taxon>Enterobacterales</taxon>
        <taxon>Enterobacteriaceae</taxon>
        <taxon>Escherichia</taxon>
    </lineage>
</organism>
<dbReference type="GO" id="GO:0003677">
    <property type="term" value="F:DNA binding"/>
    <property type="evidence" value="ECO:0007669"/>
    <property type="project" value="InterPro"/>
</dbReference>
<dbReference type="InterPro" id="IPR002104">
    <property type="entry name" value="Integrase_catalytic"/>
</dbReference>
<keyword evidence="2" id="KW-0472">Membrane</keyword>